<dbReference type="InterPro" id="IPR019734">
    <property type="entry name" value="TPR_rpt"/>
</dbReference>
<dbReference type="InterPro" id="IPR050923">
    <property type="entry name" value="Cell_Proc_Reg/RNA_Proc"/>
</dbReference>
<accession>A0ABX7NIJ6</accession>
<gene>
    <name evidence="4" type="ORF">JY572_08745</name>
</gene>
<dbReference type="PANTHER" id="PTHR23308">
    <property type="entry name" value="NUCLEAR INHIBITOR OF PROTEIN PHOSPHATASE-1"/>
    <property type="match status" value="1"/>
</dbReference>
<feature type="domain" description="FHA" evidence="3">
    <location>
        <begin position="186"/>
        <end position="235"/>
    </location>
</feature>
<dbReference type="SMART" id="SM00240">
    <property type="entry name" value="FHA"/>
    <property type="match status" value="2"/>
</dbReference>
<keyword evidence="5" id="KW-1185">Reference proteome</keyword>
<dbReference type="PROSITE" id="PS50006">
    <property type="entry name" value="FHA_DOMAIN"/>
    <property type="match status" value="2"/>
</dbReference>
<dbReference type="Proteomes" id="UP000663090">
    <property type="component" value="Chromosome"/>
</dbReference>
<proteinExistence type="predicted"/>
<organism evidence="4 5">
    <name type="scientific">Myxococcus landrumensis</name>
    <dbReference type="NCBI Taxonomy" id="2813577"/>
    <lineage>
        <taxon>Bacteria</taxon>
        <taxon>Pseudomonadati</taxon>
        <taxon>Myxococcota</taxon>
        <taxon>Myxococcia</taxon>
        <taxon>Myxococcales</taxon>
        <taxon>Cystobacterineae</taxon>
        <taxon>Myxococcaceae</taxon>
        <taxon>Myxococcus</taxon>
    </lineage>
</organism>
<keyword evidence="1" id="KW-0802">TPR repeat</keyword>
<feature type="repeat" description="TPR" evidence="1">
    <location>
        <begin position="603"/>
        <end position="636"/>
    </location>
</feature>
<evidence type="ECO:0000256" key="1">
    <source>
        <dbReference type="PROSITE-ProRule" id="PRU00339"/>
    </source>
</evidence>
<feature type="domain" description="FHA" evidence="3">
    <location>
        <begin position="22"/>
        <end position="71"/>
    </location>
</feature>
<evidence type="ECO:0000313" key="4">
    <source>
        <dbReference type="EMBL" id="QSQ16118.1"/>
    </source>
</evidence>
<dbReference type="Pfam" id="PF00498">
    <property type="entry name" value="FHA"/>
    <property type="match status" value="2"/>
</dbReference>
<evidence type="ECO:0000259" key="3">
    <source>
        <dbReference type="PROSITE" id="PS50006"/>
    </source>
</evidence>
<dbReference type="RefSeq" id="WP_206717792.1">
    <property type="nucleotide sequence ID" value="NZ_CP071091.1"/>
</dbReference>
<evidence type="ECO:0000256" key="2">
    <source>
        <dbReference type="SAM" id="MobiDB-lite"/>
    </source>
</evidence>
<dbReference type="PROSITE" id="PS50005">
    <property type="entry name" value="TPR"/>
    <property type="match status" value="1"/>
</dbReference>
<dbReference type="InterPro" id="IPR000253">
    <property type="entry name" value="FHA_dom"/>
</dbReference>
<dbReference type="SUPFAM" id="SSF49879">
    <property type="entry name" value="SMAD/FHA domain"/>
    <property type="match status" value="2"/>
</dbReference>
<feature type="compositionally biased region" description="Low complexity" evidence="2">
    <location>
        <begin position="135"/>
        <end position="150"/>
    </location>
</feature>
<dbReference type="InterPro" id="IPR008984">
    <property type="entry name" value="SMAD_FHA_dom_sf"/>
</dbReference>
<reference evidence="4 5" key="1">
    <citation type="submission" date="2021-02" db="EMBL/GenBank/DDBJ databases">
        <title>De Novo genome assembly of isolated myxobacteria.</title>
        <authorList>
            <person name="Stevens D.C."/>
        </authorList>
    </citation>
    <scope>NUCLEOTIDE SEQUENCE [LARGE SCALE GENOMIC DNA]</scope>
    <source>
        <strain evidence="4 5">SCHIC003</strain>
    </source>
</reference>
<sequence>MSTLVVRLPDGTENEYEVAGELKLGRQPGCDILLTEGGVSRTHARVFSEAGTVFIEDLGSANGTFVDGERIGEPTALTPQSEVVLGDYTLLLKAAPARGSGSRRSPKSAPPEGMPVGAEGAGARSTRALPSIKTAKAPGSGAPAGGALAKRPAKPVGTPPGASSGPMLRGMVGPWAGKTYPLKGKVLVGRLPPAGIVLEDDSVSRKHAELEATSAGVIVRDLGSANGTLLNGDPLGPEPVELQAGDQLQFGVVELAFEAPQAAESAAPSRRGAGAAPPSRRRDAAQGGGDADRRKKLLMVGGGVVGVLLLAGIVKAMLPGTPAEGAMPVGQAGNADPAQQVQDLLSECRSYASSELGAPNWAKAEQTCSQVLDIDPINTDANTLIRRIKLEGEAYGHYSTGEKLLQRLKPEEALESFRKIPRESEYFRRARSKASEAAEQVTRRAQDDCKRYLRDSQWSAAVPRCQTYMAVWCQNQPRDDLQPPLGFTLRLEGRLRKNEWRPKDPLFVKFLISRLKLDPNAIPWTCPVAEVLNRDNLPTDPKVVVQEAVNKRYTNKLMQAAMMDYWFGRGSEALATLQKLRSNYESAQFHAAADEMMKTMSTVDQLFKSGQSYLAADDPEKAAEPLREALEVDKSLMLELAESKPSFYRRSILQDMADKAYQRGRHWADREDKRRGCKLWKLGFSFYAGNSDLNKAAGYCSTLALNTFRGASSCGELAIVLDLAVKGDGVEDMVVAKKKELGCP</sequence>
<dbReference type="EMBL" id="CP071091">
    <property type="protein sequence ID" value="QSQ16118.1"/>
    <property type="molecule type" value="Genomic_DNA"/>
</dbReference>
<name>A0ABX7NIJ6_9BACT</name>
<feature type="compositionally biased region" description="Low complexity" evidence="2">
    <location>
        <begin position="263"/>
        <end position="278"/>
    </location>
</feature>
<protein>
    <submittedName>
        <fullName evidence="4">FHA domain-containing protein</fullName>
    </submittedName>
</protein>
<feature type="region of interest" description="Disordered" evidence="2">
    <location>
        <begin position="96"/>
        <end position="165"/>
    </location>
</feature>
<dbReference type="Gene3D" id="2.60.200.20">
    <property type="match status" value="2"/>
</dbReference>
<evidence type="ECO:0000313" key="5">
    <source>
        <dbReference type="Proteomes" id="UP000663090"/>
    </source>
</evidence>
<dbReference type="CDD" id="cd00060">
    <property type="entry name" value="FHA"/>
    <property type="match status" value="2"/>
</dbReference>
<feature type="region of interest" description="Disordered" evidence="2">
    <location>
        <begin position="263"/>
        <end position="291"/>
    </location>
</feature>